<evidence type="ECO:0000256" key="6">
    <source>
        <dbReference type="ARBA" id="ARBA00022692"/>
    </source>
</evidence>
<evidence type="ECO:0000256" key="13">
    <source>
        <dbReference type="ARBA" id="ARBA00045102"/>
    </source>
</evidence>
<keyword evidence="9 14" id="KW-1133">Transmembrane helix</keyword>
<dbReference type="AlphaFoldDB" id="A0AA35JKC3"/>
<feature type="transmembrane region" description="Helical" evidence="14">
    <location>
        <begin position="201"/>
        <end position="223"/>
    </location>
</feature>
<evidence type="ECO:0000256" key="14">
    <source>
        <dbReference type="RuleBase" id="RU367007"/>
    </source>
</evidence>
<dbReference type="InterPro" id="IPR036300">
    <property type="entry name" value="MIR_dom_sf"/>
</dbReference>
<keyword evidence="7" id="KW-0677">Repeat</keyword>
<feature type="transmembrane region" description="Helical" evidence="14">
    <location>
        <begin position="712"/>
        <end position="733"/>
    </location>
</feature>
<dbReference type="InterPro" id="IPR027005">
    <property type="entry name" value="PMT-like"/>
</dbReference>
<evidence type="ECO:0000256" key="5">
    <source>
        <dbReference type="ARBA" id="ARBA00022679"/>
    </source>
</evidence>
<keyword evidence="6 14" id="KW-0812">Transmembrane</keyword>
<evidence type="ECO:0000256" key="7">
    <source>
        <dbReference type="ARBA" id="ARBA00022737"/>
    </source>
</evidence>
<dbReference type="InterPro" id="IPR003342">
    <property type="entry name" value="ArnT-like_N"/>
</dbReference>
<evidence type="ECO:0000259" key="15">
    <source>
        <dbReference type="PROSITE" id="PS50919"/>
    </source>
</evidence>
<dbReference type="EC" id="2.4.1.109" evidence="14"/>
<evidence type="ECO:0000256" key="3">
    <source>
        <dbReference type="ARBA" id="ARBA00007222"/>
    </source>
</evidence>
<dbReference type="GO" id="GO:0004169">
    <property type="term" value="F:dolichyl-phosphate-mannose-protein mannosyltransferase activity"/>
    <property type="evidence" value="ECO:0007669"/>
    <property type="project" value="UniProtKB-UniRule"/>
</dbReference>
<sequence>MSEAKVTGFLSINADDESLCKRHVSQSDAGNGCIQDVQLNFLDDPGKNHTAKRAQQNTTLTVLRDVIGPILLTILSFYLRLKRIDQNNNVVWDEAHFGKFGSYYIKHEYYHDVHPPLGKMLIALSEWIAGFDGQFDFSSNGAYPEDVNFKIMRQFNAMFGALCTPVAFFTAKWMEFNYLTVYLIATMVTLEHSYIVLSKFILLDSMLLFFTLTTFACMVKLYALRKQQMTRKWSVWMLLTGLSIGCVCSVKWVGLFITVIVGLYTCLELFKLYCDNGLHRLKYYKHWLIRIINLIVIPFLIYLYCFKIHFVLLYKSGTGDSTTNTLFQVNLEGTQIEASPRDVVYGSELTIRSHGLSPNLLHSHVQLYPDGSGQRQVTGYGFADSNNIWKFEFSRSSGLQLHQNGNLSDRIIPITDGVEVRLRHKNTESSLHSHDVPSHVSRGNFEVSGYGSQSVGDEKDDWIVEIVKQVNSPNPVYANEDPDILHPVSTFFRLRHKVLGCYLASTGLTYPAWGFKQAEIVCKDSWSHRDKSTWWNVEDHWNSNLETADDYIPPKSNFWTDFILTNFAMASSNSALVPDEDKYDSLSSNAWEWPTLHKGLRMCSWAGYTTRYYLMGSPFNTWASTASLIIFPFIILSLLYRWRRQKLHLSEDQIWRVAIQGVFPFISWMSHYLPFVMMGRVTYVHHYVPALYFAILVFGFVVDFALGRVHWIIKYPAYLSLFGSCIYVYNLFAPICQGMNGDKAEYLPLEWLSTWDMAA</sequence>
<dbReference type="GO" id="GO:0005789">
    <property type="term" value="C:endoplasmic reticulum membrane"/>
    <property type="evidence" value="ECO:0007669"/>
    <property type="project" value="UniProtKB-SubCell"/>
</dbReference>
<dbReference type="Gene3D" id="2.80.10.50">
    <property type="match status" value="1"/>
</dbReference>
<comment type="subcellular location">
    <subcellularLocation>
        <location evidence="1 14">Endoplasmic reticulum membrane</location>
        <topology evidence="1 14">Multi-pass membrane protein</topology>
    </subcellularLocation>
</comment>
<dbReference type="Pfam" id="PF02815">
    <property type="entry name" value="MIR"/>
    <property type="match status" value="1"/>
</dbReference>
<dbReference type="EMBL" id="OX365902">
    <property type="protein sequence ID" value="CAI4062790.1"/>
    <property type="molecule type" value="Genomic_DNA"/>
</dbReference>
<comment type="pathway">
    <text evidence="2 14">Protein modification; protein glycosylation.</text>
</comment>
<keyword evidence="17" id="KW-1185">Reference proteome</keyword>
<feature type="transmembrane region" description="Helical" evidence="14">
    <location>
        <begin position="287"/>
        <end position="306"/>
    </location>
</feature>
<feature type="transmembrane region" description="Helical" evidence="14">
    <location>
        <begin position="621"/>
        <end position="642"/>
    </location>
</feature>
<reference evidence="16" key="1">
    <citation type="submission" date="2022-10" db="EMBL/GenBank/DDBJ databases">
        <authorList>
            <person name="Byrne P K."/>
        </authorList>
    </citation>
    <scope>NUCLEOTIDE SEQUENCE</scope>
    <source>
        <strain evidence="16">IFO1802</strain>
    </source>
</reference>
<feature type="domain" description="MIR" evidence="15">
    <location>
        <begin position="482"/>
        <end position="540"/>
    </location>
</feature>
<dbReference type="SMART" id="SM00472">
    <property type="entry name" value="MIR"/>
    <property type="match status" value="3"/>
</dbReference>
<feature type="transmembrane region" description="Helical" evidence="14">
    <location>
        <begin position="687"/>
        <end position="706"/>
    </location>
</feature>
<gene>
    <name evidence="16" type="primary">SKDI07G4510</name>
    <name evidence="16" type="ORF">SKDI_07G4510</name>
</gene>
<dbReference type="Proteomes" id="UP001162087">
    <property type="component" value="Chromosome 7"/>
</dbReference>
<evidence type="ECO:0000313" key="17">
    <source>
        <dbReference type="Proteomes" id="UP001162087"/>
    </source>
</evidence>
<evidence type="ECO:0000256" key="1">
    <source>
        <dbReference type="ARBA" id="ARBA00004477"/>
    </source>
</evidence>
<dbReference type="PROSITE" id="PS50919">
    <property type="entry name" value="MIR"/>
    <property type="match status" value="3"/>
</dbReference>
<keyword evidence="11" id="KW-0325">Glycoprotein</keyword>
<proteinExistence type="inferred from homology"/>
<comment type="catalytic activity">
    <reaction evidence="12 14">
        <text>a di-trans,poly-cis-dolichyl beta-D-mannosyl phosphate + L-threonyl-[protein] = 3-O-(alpha-D-mannosyl)-L-threonyl-[protein] + a di-trans,poly-cis-dolichyl phosphate + H(+)</text>
        <dbReference type="Rhea" id="RHEA:53396"/>
        <dbReference type="Rhea" id="RHEA-COMP:11060"/>
        <dbReference type="Rhea" id="RHEA-COMP:13547"/>
        <dbReference type="Rhea" id="RHEA-COMP:19498"/>
        <dbReference type="Rhea" id="RHEA-COMP:19501"/>
        <dbReference type="ChEBI" id="CHEBI:15378"/>
        <dbReference type="ChEBI" id="CHEBI:30013"/>
        <dbReference type="ChEBI" id="CHEBI:57683"/>
        <dbReference type="ChEBI" id="CHEBI:58211"/>
        <dbReference type="ChEBI" id="CHEBI:137323"/>
        <dbReference type="EC" id="2.4.1.109"/>
    </reaction>
</comment>
<evidence type="ECO:0000256" key="4">
    <source>
        <dbReference type="ARBA" id="ARBA00022676"/>
    </source>
</evidence>
<keyword evidence="4 14" id="KW-0328">Glycosyltransferase</keyword>
<comment type="function">
    <text evidence="14">Transfers mannose from Dol-P-mannose to Ser or Thr residues on proteins.</text>
</comment>
<dbReference type="PANTHER" id="PTHR10050:SF52">
    <property type="entry name" value="DOLICHYL-PHOSPHATE-MANNOSE--PROTEIN MANNOSYLTRANSFERASE 6"/>
    <property type="match status" value="1"/>
</dbReference>
<keyword evidence="5 14" id="KW-0808">Transferase</keyword>
<dbReference type="SUPFAM" id="SSF82109">
    <property type="entry name" value="MIR domain"/>
    <property type="match status" value="1"/>
</dbReference>
<dbReference type="PANTHER" id="PTHR10050">
    <property type="entry name" value="DOLICHYL-PHOSPHATE-MANNOSE--PROTEIN MANNOSYLTRANSFERASE"/>
    <property type="match status" value="1"/>
</dbReference>
<feature type="transmembrane region" description="Helical" evidence="14">
    <location>
        <begin position="62"/>
        <end position="81"/>
    </location>
</feature>
<dbReference type="InterPro" id="IPR016093">
    <property type="entry name" value="MIR_motif"/>
</dbReference>
<feature type="transmembrane region" description="Helical" evidence="14">
    <location>
        <begin position="235"/>
        <end position="267"/>
    </location>
</feature>
<dbReference type="CDD" id="cd23284">
    <property type="entry name" value="beta-trefoil_MIR_PMT2-like"/>
    <property type="match status" value="1"/>
</dbReference>
<evidence type="ECO:0000256" key="8">
    <source>
        <dbReference type="ARBA" id="ARBA00022824"/>
    </source>
</evidence>
<evidence type="ECO:0000313" key="16">
    <source>
        <dbReference type="EMBL" id="CAI4062790.1"/>
    </source>
</evidence>
<comment type="catalytic activity">
    <reaction evidence="13 14">
        <text>a di-trans,poly-cis-dolichyl beta-D-mannosyl phosphate + L-seryl-[protein] = 3-O-(alpha-D-mannosyl)-L-seryl-[protein] + a di-trans,poly-cis-dolichyl phosphate + H(+)</text>
        <dbReference type="Rhea" id="RHEA:17377"/>
        <dbReference type="Rhea" id="RHEA-COMP:9863"/>
        <dbReference type="Rhea" id="RHEA-COMP:13546"/>
        <dbReference type="Rhea" id="RHEA-COMP:19498"/>
        <dbReference type="Rhea" id="RHEA-COMP:19501"/>
        <dbReference type="ChEBI" id="CHEBI:15378"/>
        <dbReference type="ChEBI" id="CHEBI:29999"/>
        <dbReference type="ChEBI" id="CHEBI:57683"/>
        <dbReference type="ChEBI" id="CHEBI:58211"/>
        <dbReference type="ChEBI" id="CHEBI:137321"/>
        <dbReference type="EC" id="2.4.1.109"/>
    </reaction>
</comment>
<evidence type="ECO:0000256" key="10">
    <source>
        <dbReference type="ARBA" id="ARBA00023136"/>
    </source>
</evidence>
<feature type="domain" description="MIR" evidence="15">
    <location>
        <begin position="409"/>
        <end position="467"/>
    </location>
</feature>
<dbReference type="Pfam" id="PF02366">
    <property type="entry name" value="PMT"/>
    <property type="match status" value="1"/>
</dbReference>
<protein>
    <recommendedName>
        <fullName evidence="14">Dolichyl-phosphate-mannose--protein mannosyltransferase</fullName>
        <ecNumber evidence="14">2.4.1.109</ecNumber>
    </recommendedName>
</protein>
<dbReference type="Pfam" id="PF16192">
    <property type="entry name" value="PMT_4TMC"/>
    <property type="match status" value="1"/>
</dbReference>
<evidence type="ECO:0000256" key="12">
    <source>
        <dbReference type="ARBA" id="ARBA00045085"/>
    </source>
</evidence>
<dbReference type="InterPro" id="IPR032421">
    <property type="entry name" value="PMT_4TMC"/>
</dbReference>
<dbReference type="FunFam" id="2.80.10.50:FF:000080">
    <property type="entry name" value="Dolichyl-phosphate-mannose-protein mannosyltransferase 6"/>
    <property type="match status" value="1"/>
</dbReference>
<evidence type="ECO:0000256" key="2">
    <source>
        <dbReference type="ARBA" id="ARBA00004922"/>
    </source>
</evidence>
<comment type="similarity">
    <text evidence="3 14">Belongs to the glycosyltransferase 39 family.</text>
</comment>
<feature type="transmembrane region" description="Helical" evidence="14">
    <location>
        <begin position="654"/>
        <end position="675"/>
    </location>
</feature>
<keyword evidence="8 14" id="KW-0256">Endoplasmic reticulum</keyword>
<evidence type="ECO:0000256" key="9">
    <source>
        <dbReference type="ARBA" id="ARBA00022989"/>
    </source>
</evidence>
<feature type="domain" description="MIR" evidence="15">
    <location>
        <begin position="340"/>
        <end position="394"/>
    </location>
</feature>
<dbReference type="RefSeq" id="XP_056087965.1">
    <property type="nucleotide sequence ID" value="XM_056228222.1"/>
</dbReference>
<organism evidence="16 17">
    <name type="scientific">Saccharomyces kudriavzevii (strain ATCC MYA-4449 / AS 2.2408 / CBS 8840 / NBRC 1802 / NCYC 2889)</name>
    <name type="common">Yeast</name>
    <dbReference type="NCBI Taxonomy" id="226230"/>
    <lineage>
        <taxon>Eukaryota</taxon>
        <taxon>Fungi</taxon>
        <taxon>Dikarya</taxon>
        <taxon>Ascomycota</taxon>
        <taxon>Saccharomycotina</taxon>
        <taxon>Saccharomycetes</taxon>
        <taxon>Saccharomycetales</taxon>
        <taxon>Saccharomycetaceae</taxon>
        <taxon>Saccharomyces</taxon>
    </lineage>
</organism>
<accession>A0AA35JKC3</accession>
<evidence type="ECO:0000256" key="11">
    <source>
        <dbReference type="ARBA" id="ARBA00023180"/>
    </source>
</evidence>
<dbReference type="GeneID" id="80924265"/>
<name>A0AA35JKC3_SACK1</name>
<keyword evidence="10 14" id="KW-0472">Membrane</keyword>